<dbReference type="PANTHER" id="PTHR37543:SF1">
    <property type="entry name" value="CCCH ZINC FINGER DNA BINDING PROTEIN (AFU_ORTHOLOGUE AFUA_5G12760)"/>
    <property type="match status" value="1"/>
</dbReference>
<evidence type="ECO:0000313" key="5">
    <source>
        <dbReference type="Proteomes" id="UP001215712"/>
    </source>
</evidence>
<dbReference type="Proteomes" id="UP001215712">
    <property type="component" value="Unassembled WGS sequence"/>
</dbReference>
<name>A0AAD6HLU9_9EURO</name>
<keyword evidence="5" id="KW-1185">Reference proteome</keyword>
<dbReference type="InterPro" id="IPR057683">
    <property type="entry name" value="DUF7923"/>
</dbReference>
<feature type="compositionally biased region" description="Basic and acidic residues" evidence="2">
    <location>
        <begin position="423"/>
        <end position="434"/>
    </location>
</feature>
<accession>A0AAD6HLU9</accession>
<dbReference type="Pfam" id="PF25540">
    <property type="entry name" value="DUF7923"/>
    <property type="match status" value="1"/>
</dbReference>
<feature type="region of interest" description="Disordered" evidence="2">
    <location>
        <begin position="423"/>
        <end position="443"/>
    </location>
</feature>
<evidence type="ECO:0000256" key="2">
    <source>
        <dbReference type="SAM" id="MobiDB-lite"/>
    </source>
</evidence>
<gene>
    <name evidence="4" type="ORF">N7493_004981</name>
</gene>
<feature type="coiled-coil region" evidence="1">
    <location>
        <begin position="22"/>
        <end position="56"/>
    </location>
</feature>
<dbReference type="PANTHER" id="PTHR37543">
    <property type="entry name" value="CCCH ZINC FINGER DNA BINDING PROTEIN (AFU_ORTHOLOGUE AFUA_5G12760)"/>
    <property type="match status" value="1"/>
</dbReference>
<dbReference type="EMBL" id="JAQJAN010000006">
    <property type="protein sequence ID" value="KAJ5727161.1"/>
    <property type="molecule type" value="Genomic_DNA"/>
</dbReference>
<organism evidence="4 5">
    <name type="scientific">Penicillium malachiteum</name>
    <dbReference type="NCBI Taxonomy" id="1324776"/>
    <lineage>
        <taxon>Eukaryota</taxon>
        <taxon>Fungi</taxon>
        <taxon>Dikarya</taxon>
        <taxon>Ascomycota</taxon>
        <taxon>Pezizomycotina</taxon>
        <taxon>Eurotiomycetes</taxon>
        <taxon>Eurotiomycetidae</taxon>
        <taxon>Eurotiales</taxon>
        <taxon>Aspergillaceae</taxon>
        <taxon>Penicillium</taxon>
    </lineage>
</organism>
<feature type="domain" description="DUF7923" evidence="3">
    <location>
        <begin position="77"/>
        <end position="256"/>
    </location>
</feature>
<evidence type="ECO:0000259" key="3">
    <source>
        <dbReference type="Pfam" id="PF25540"/>
    </source>
</evidence>
<reference evidence="4" key="1">
    <citation type="journal article" date="2023" name="IMA Fungus">
        <title>Comparative genomic study of the Penicillium genus elucidates a diverse pangenome and 15 lateral gene transfer events.</title>
        <authorList>
            <person name="Petersen C."/>
            <person name="Sorensen T."/>
            <person name="Nielsen M.R."/>
            <person name="Sondergaard T.E."/>
            <person name="Sorensen J.L."/>
            <person name="Fitzpatrick D.A."/>
            <person name="Frisvad J.C."/>
            <person name="Nielsen K.L."/>
        </authorList>
    </citation>
    <scope>NUCLEOTIDE SEQUENCE</scope>
    <source>
        <strain evidence="4">IBT 17514</strain>
    </source>
</reference>
<reference evidence="4" key="2">
    <citation type="submission" date="2023-01" db="EMBL/GenBank/DDBJ databases">
        <authorList>
            <person name="Petersen C."/>
        </authorList>
    </citation>
    <scope>NUCLEOTIDE SEQUENCE</scope>
    <source>
        <strain evidence="4">IBT 17514</strain>
    </source>
</reference>
<protein>
    <recommendedName>
        <fullName evidence="3">DUF7923 domain-containing protein</fullName>
    </recommendedName>
</protein>
<proteinExistence type="predicted"/>
<comment type="caution">
    <text evidence="4">The sequence shown here is derived from an EMBL/GenBank/DDBJ whole genome shotgun (WGS) entry which is preliminary data.</text>
</comment>
<evidence type="ECO:0000256" key="1">
    <source>
        <dbReference type="SAM" id="Coils"/>
    </source>
</evidence>
<dbReference type="AlphaFoldDB" id="A0AAD6HLU9"/>
<sequence length="443" mass="49350">MLDGSVPGSNSRQRLDAIALHNQQKDHLIKEALQSLEAYKQQVRRLTMELDDTKKSRLWLQEKVEQLVQENVEFENMSRNKFVVALVDGDGAIFSRELLENPKVGANEAARRLIQNVKASLRDDGMDTDVTILVRVFANLNDLGKMLSLTNTIHSRGDLNTFAELFTVSRGEFDFINVGHGKENADSKIRNMLDHYYHNFQCKQIFFVGCHDTGYINDLQRYTNDPNRIVLVETTPAPAAFSTMLPFNIKRFNNVFRSTLLTATEGVSNGIRTRNHSPERLSPAQTALINTSPQSTSARLVQNSNPYLTVPEHRGDRTPSPTYKSMANTHLAIAQPQPQPHPQEVSKIIHSGNGGVSVQYSSPGSGTTTYAIACGTGEHGNICIKPGAPLRTIEYNYAGQRIDKANKKPVDQPAFDTYYKKLQGEPDLSKDIPKQNRNGNSAG</sequence>
<keyword evidence="1" id="KW-0175">Coiled coil</keyword>
<evidence type="ECO:0000313" key="4">
    <source>
        <dbReference type="EMBL" id="KAJ5727161.1"/>
    </source>
</evidence>